<dbReference type="STRING" id="1754191.A0A1Y1VMQ7"/>
<dbReference type="Pfam" id="PF10513">
    <property type="entry name" value="EPL1"/>
    <property type="match status" value="1"/>
</dbReference>
<feature type="region of interest" description="Disordered" evidence="8">
    <location>
        <begin position="632"/>
        <end position="684"/>
    </location>
</feature>
<dbReference type="OrthoDB" id="435275at2759"/>
<dbReference type="PANTHER" id="PTHR14898">
    <property type="entry name" value="ENHANCER OF POLYCOMB"/>
    <property type="match status" value="1"/>
</dbReference>
<evidence type="ECO:0000259" key="9">
    <source>
        <dbReference type="Pfam" id="PF10513"/>
    </source>
</evidence>
<sequence length="1553" mass="169665">MSYKSGTKFRSRKIDNKRPLAVYRSSELQDLNELTNLSRAAPMVATGVEKEEEEEYHLQNALHSTQSGVAHHTTFIPTPDASKLINNYSDFYKNPFHQPKSLIRHSIPMEEAIGCLYNMDEQDDIFFAEYMKELKEGKIKEESKITEDQFEEVMHALETLTNQKFGDDLSTLEELQEYMNTQLHPPPSACYHYIYEYWKKRRLQRNKKPIQPYLKTEELKIDSDPYVCFRRREIKTLRKTRRCDALSLEKLKRLQNEMEQAHQLMEMVCKREKLRRDSLLLEHKIFEQKILIRQMKKKLGVVSSEKIQNENDNSILPLSENKNGYKTNNVNGNSGISINVPGTQANINNLNNVGHTGHTRVRKKMRKSHHFTGDESNAKRLTIPKIKIRQSSVLHTDEMVRSASEKAAQAEINSRNAKRTEEEKAGWIDLMDLPDPTEDLPFTHQGNSYYQSDLPLSIDYKTFSLRSSKHLPFARRRIGRGGRIIFDRRVSLQKIREIKKLHKHSIGLLGHPGSYEGRFQSHSGKGKTKPKLPWLKNAYPQRRESVDYQWFDECSDLDDFESEEEIREDTNTLAYNAGIYNEADQMVLQIKPAFPEQFNPQYRSLSVVTPGSSITSISNNKTNINPSTSLFNSQVNSSLSQNQPSSTSQTPHMIATPTHPQASLTPKNPKIGNPNITPGSVTTISTPTLATKTTSTLLVNGHISPVSKISGIETPNNLPSNMPSTVFDPTTSILQSSISNKTHITTPVMTTGSPAMKVNGVVGNTLKQQTSVSNTKFNPTAVNTQSSPNSISIKTIPTGLAANTLYATNAAIASTITSTNKPSTPSAASSTSNKTMGNLMSSTNTKTIVSPKVIATMNPITAATLKNGNIKSMNVNTINTINGVNPLNAMNAINPINTMNKMKLAQGYATSPVSEASINLEGLKNQAYLTQATKNQRLSSPYNAAKNSALNPYGLAGANANVLANAKMNSYYNNTLKGNTTATTQANTLTINGKTGINVQGNTTTVTAGSFNLAANQIKAVNDSQKVQTTQAQTVKTTTVKTSTTSSTVPTTTTSTPTNATSTAITSKATVSSTVSQTPTLPASLQPTAAAASTTTTPLMKPKTASPLTTVNTTNATELALTSSPRTTPGSVKSTARKTIRKDTPTINAATLKSAQSTPKSKATVEDPKSLNIRQIMQAQAAQAQTQEYAQTKLKQRLQQTIGTETTAASHLHSVSSTSTTQGTTTTTTGIVNPAAVGVINNQTAATTAINVNSANAINISNLSTGAVDINAAAAAQSSPMISTANSHISQNIKNVLLNSQQANLIHEGNINSFAGSGLSPQKNISNLALVNNIAAQRQQQQNKLLMTAAAANQSVVGLSQANLLQNQSIQQQQLRMLRLQQIRGVVPNATAMGTNITLQQQQALLYRQQQQQQQQQLLSVLQRQNNMVGMPAMPMMVGPNGLTKGVAANGSPPRQYVQPGFLPQYQQTQQQRNLMMMQQQIKMMNNKQLAEQVNGGLGNNAALMMGFNGLSAVPNANQILINQQRAGLPVNGLLSTKEDLAKAAALSETKKL</sequence>
<comment type="caution">
    <text evidence="10">The sequence shown here is derived from an EMBL/GenBank/DDBJ whole genome shotgun (WGS) entry which is preliminary data.</text>
</comment>
<dbReference type="GO" id="GO:0035267">
    <property type="term" value="C:NuA4 histone acetyltransferase complex"/>
    <property type="evidence" value="ECO:0007669"/>
    <property type="project" value="InterPro"/>
</dbReference>
<feature type="compositionally biased region" description="Low complexity" evidence="8">
    <location>
        <begin position="1077"/>
        <end position="1098"/>
    </location>
</feature>
<keyword evidence="5 7" id="KW-0539">Nucleus</keyword>
<keyword evidence="11" id="KW-1185">Reference proteome</keyword>
<keyword evidence="3 7" id="KW-0805">Transcription regulation</keyword>
<evidence type="ECO:0000313" key="10">
    <source>
        <dbReference type="EMBL" id="ORX60206.1"/>
    </source>
</evidence>
<evidence type="ECO:0000256" key="6">
    <source>
        <dbReference type="ARBA" id="ARBA00025513"/>
    </source>
</evidence>
<dbReference type="GO" id="GO:0005634">
    <property type="term" value="C:nucleus"/>
    <property type="evidence" value="ECO:0007669"/>
    <property type="project" value="UniProtKB-SubCell"/>
</dbReference>
<feature type="compositionally biased region" description="Low complexity" evidence="8">
    <location>
        <begin position="632"/>
        <end position="651"/>
    </location>
</feature>
<comment type="subcellular location">
    <subcellularLocation>
        <location evidence="1 7">Nucleus</location>
    </subcellularLocation>
</comment>
<feature type="compositionally biased region" description="Polar residues" evidence="8">
    <location>
        <begin position="1106"/>
        <end position="1134"/>
    </location>
</feature>
<feature type="region of interest" description="Disordered" evidence="8">
    <location>
        <begin position="1024"/>
        <end position="1168"/>
    </location>
</feature>
<reference evidence="10 11" key="1">
    <citation type="submission" date="2016-08" db="EMBL/GenBank/DDBJ databases">
        <title>Genomes of anaerobic fungi encode conserved fungal cellulosomes for biomass hydrolysis.</title>
        <authorList>
            <consortium name="DOE Joint Genome Institute"/>
            <person name="Haitjema C.H."/>
            <person name="Gilmore S.P."/>
            <person name="Henske J.K."/>
            <person name="Solomon K.V."/>
            <person name="De Groot R."/>
            <person name="Kuo A."/>
            <person name="Mondo S.J."/>
            <person name="Salamov A.A."/>
            <person name="Labutti K."/>
            <person name="Zhao Z."/>
            <person name="Chiniquy J."/>
            <person name="Barry K."/>
            <person name="Brewer H.M."/>
            <person name="Purvine S.O."/>
            <person name="Wright A.T."/>
            <person name="Boxma B."/>
            <person name="Van Alen T."/>
            <person name="Hackstein J.H."/>
            <person name="Baker S.E."/>
            <person name="Grigoriev I.V."/>
            <person name="O'Malley M.A."/>
        </authorList>
    </citation>
    <scope>NUCLEOTIDE SEQUENCE [LARGE SCALE GENOMIC DNA]</scope>
    <source>
        <strain evidence="11">finn</strain>
    </source>
</reference>
<evidence type="ECO:0000256" key="8">
    <source>
        <dbReference type="SAM" id="MobiDB-lite"/>
    </source>
</evidence>
<evidence type="ECO:0000313" key="11">
    <source>
        <dbReference type="Proteomes" id="UP000193719"/>
    </source>
</evidence>
<evidence type="ECO:0000256" key="3">
    <source>
        <dbReference type="ARBA" id="ARBA00023015"/>
    </source>
</evidence>
<name>A0A1Y1VMQ7_9FUNG</name>
<comment type="function">
    <text evidence="6">Component of the NuA4 histone acetyltransferase complex which is involved in transcriptional activation of selected genes principally by acetylation of nucleosomal histone H4 and H2A. The NuA4 complex is also involved in DNA repair. Involved in gene silencing by neighboring heterochromatin, blockage of the silencing spreading along the chromosome, and required for cell cycle progression through G2/M.</text>
</comment>
<dbReference type="EMBL" id="MCFH01000002">
    <property type="protein sequence ID" value="ORX60206.1"/>
    <property type="molecule type" value="Genomic_DNA"/>
</dbReference>
<proteinExistence type="inferred from homology"/>
<dbReference type="InterPro" id="IPR019542">
    <property type="entry name" value="Enhancer_polycomb-like_N"/>
</dbReference>
<feature type="region of interest" description="Disordered" evidence="8">
    <location>
        <begin position="817"/>
        <end position="842"/>
    </location>
</feature>
<feature type="compositionally biased region" description="Polar residues" evidence="8">
    <location>
        <begin position="1145"/>
        <end position="1161"/>
    </location>
</feature>
<dbReference type="GO" id="GO:0006357">
    <property type="term" value="P:regulation of transcription by RNA polymerase II"/>
    <property type="evidence" value="ECO:0007669"/>
    <property type="project" value="InterPro"/>
</dbReference>
<feature type="domain" description="Enhancer of polycomb-like N-terminal" evidence="9">
    <location>
        <begin position="10"/>
        <end position="158"/>
    </location>
</feature>
<feature type="compositionally biased region" description="Low complexity" evidence="8">
    <location>
        <begin position="1024"/>
        <end position="1067"/>
    </location>
</feature>
<evidence type="ECO:0000256" key="2">
    <source>
        <dbReference type="ARBA" id="ARBA00008035"/>
    </source>
</evidence>
<protein>
    <recommendedName>
        <fullName evidence="7">Enhancer of polycomb-like protein</fullName>
    </recommendedName>
</protein>
<evidence type="ECO:0000256" key="7">
    <source>
        <dbReference type="RuleBase" id="RU361124"/>
    </source>
</evidence>
<evidence type="ECO:0000256" key="5">
    <source>
        <dbReference type="ARBA" id="ARBA00023242"/>
    </source>
</evidence>
<feature type="compositionally biased region" description="Low complexity" evidence="8">
    <location>
        <begin position="817"/>
        <end position="835"/>
    </location>
</feature>
<gene>
    <name evidence="10" type="ORF">BCR36DRAFT_342692</name>
</gene>
<keyword evidence="4 7" id="KW-0804">Transcription</keyword>
<accession>A0A1Y1VMQ7</accession>
<dbReference type="Proteomes" id="UP000193719">
    <property type="component" value="Unassembled WGS sequence"/>
</dbReference>
<reference evidence="10 11" key="2">
    <citation type="submission" date="2016-08" db="EMBL/GenBank/DDBJ databases">
        <title>Pervasive Adenine N6-methylation of Active Genes in Fungi.</title>
        <authorList>
            <consortium name="DOE Joint Genome Institute"/>
            <person name="Mondo S.J."/>
            <person name="Dannebaum R.O."/>
            <person name="Kuo R.C."/>
            <person name="Labutti K."/>
            <person name="Haridas S."/>
            <person name="Kuo A."/>
            <person name="Salamov A."/>
            <person name="Ahrendt S.R."/>
            <person name="Lipzen A."/>
            <person name="Sullivan W."/>
            <person name="Andreopoulos W.B."/>
            <person name="Clum A."/>
            <person name="Lindquist E."/>
            <person name="Daum C."/>
            <person name="Ramamoorthy G.K."/>
            <person name="Gryganskyi A."/>
            <person name="Culley D."/>
            <person name="Magnuson J.K."/>
            <person name="James T.Y."/>
            <person name="O'Malley M.A."/>
            <person name="Stajich J.E."/>
            <person name="Spatafora J.W."/>
            <person name="Visel A."/>
            <person name="Grigoriev I.V."/>
        </authorList>
    </citation>
    <scope>NUCLEOTIDE SEQUENCE [LARGE SCALE GENOMIC DNA]</scope>
    <source>
        <strain evidence="11">finn</strain>
    </source>
</reference>
<comment type="similarity">
    <text evidence="2 7">Belongs to the enhancer of polycomb family.</text>
</comment>
<organism evidence="10 11">
    <name type="scientific">Piromyces finnis</name>
    <dbReference type="NCBI Taxonomy" id="1754191"/>
    <lineage>
        <taxon>Eukaryota</taxon>
        <taxon>Fungi</taxon>
        <taxon>Fungi incertae sedis</taxon>
        <taxon>Chytridiomycota</taxon>
        <taxon>Chytridiomycota incertae sedis</taxon>
        <taxon>Neocallimastigomycetes</taxon>
        <taxon>Neocallimastigales</taxon>
        <taxon>Neocallimastigaceae</taxon>
        <taxon>Piromyces</taxon>
    </lineage>
</organism>
<evidence type="ECO:0000256" key="1">
    <source>
        <dbReference type="ARBA" id="ARBA00004123"/>
    </source>
</evidence>
<evidence type="ECO:0000256" key="4">
    <source>
        <dbReference type="ARBA" id="ARBA00023163"/>
    </source>
</evidence>
<dbReference type="InterPro" id="IPR024943">
    <property type="entry name" value="Enhancer_polycomb"/>
</dbReference>